<comment type="caution">
    <text evidence="3">The sequence shown here is derived from an EMBL/GenBank/DDBJ whole genome shotgun (WGS) entry which is preliminary data.</text>
</comment>
<evidence type="ECO:0000256" key="2">
    <source>
        <dbReference type="ARBA" id="ARBA00019577"/>
    </source>
</evidence>
<dbReference type="AlphaFoldDB" id="A0AAE1JG16"/>
<organism evidence="3 4">
    <name type="scientific">Acacia crassicarpa</name>
    <name type="common">northern wattle</name>
    <dbReference type="NCBI Taxonomy" id="499986"/>
    <lineage>
        <taxon>Eukaryota</taxon>
        <taxon>Viridiplantae</taxon>
        <taxon>Streptophyta</taxon>
        <taxon>Embryophyta</taxon>
        <taxon>Tracheophyta</taxon>
        <taxon>Spermatophyta</taxon>
        <taxon>Magnoliopsida</taxon>
        <taxon>eudicotyledons</taxon>
        <taxon>Gunneridae</taxon>
        <taxon>Pentapetalae</taxon>
        <taxon>rosids</taxon>
        <taxon>fabids</taxon>
        <taxon>Fabales</taxon>
        <taxon>Fabaceae</taxon>
        <taxon>Caesalpinioideae</taxon>
        <taxon>mimosoid clade</taxon>
        <taxon>Acacieae</taxon>
        <taxon>Acacia</taxon>
    </lineage>
</organism>
<dbReference type="Proteomes" id="UP001293593">
    <property type="component" value="Unassembled WGS sequence"/>
</dbReference>
<comment type="similarity">
    <text evidence="1">Belongs to the BLOC1S1 family.</text>
</comment>
<protein>
    <recommendedName>
        <fullName evidence="2">Biogenesis of lysosome-related organelles complex 1 subunit 1</fullName>
    </recommendedName>
</protein>
<keyword evidence="4" id="KW-1185">Reference proteome</keyword>
<proteinExistence type="inferred from homology"/>
<gene>
    <name evidence="3" type="ORF">QN277_024175</name>
</gene>
<dbReference type="PANTHER" id="PTHR13073:SF0">
    <property type="entry name" value="BIOGENESIS OF LYSOSOME-RELATED ORGANELLES COMPLEX 1 SUBUNIT 1"/>
    <property type="match status" value="1"/>
</dbReference>
<evidence type="ECO:0000313" key="4">
    <source>
        <dbReference type="Proteomes" id="UP001293593"/>
    </source>
</evidence>
<accession>A0AAE1JG16</accession>
<dbReference type="InterPro" id="IPR009395">
    <property type="entry name" value="BLOC1S1"/>
</dbReference>
<dbReference type="PANTHER" id="PTHR13073">
    <property type="entry name" value="BLOC-1 COMPLEX SUBUNIT 1"/>
    <property type="match status" value="1"/>
</dbReference>
<evidence type="ECO:0000313" key="3">
    <source>
        <dbReference type="EMBL" id="KAK4267389.1"/>
    </source>
</evidence>
<dbReference type="EMBL" id="JAWXYG010000007">
    <property type="protein sequence ID" value="KAK4267389.1"/>
    <property type="molecule type" value="Genomic_DNA"/>
</dbReference>
<dbReference type="GO" id="GO:0016197">
    <property type="term" value="P:endosomal transport"/>
    <property type="evidence" value="ECO:0007669"/>
    <property type="project" value="TreeGrafter"/>
</dbReference>
<reference evidence="3" key="1">
    <citation type="submission" date="2023-10" db="EMBL/GenBank/DDBJ databases">
        <title>Chromosome-level genome of the transformable northern wattle, Acacia crassicarpa.</title>
        <authorList>
            <person name="Massaro I."/>
            <person name="Sinha N.R."/>
            <person name="Poethig S."/>
            <person name="Leichty A.R."/>
        </authorList>
    </citation>
    <scope>NUCLEOTIDE SEQUENCE</scope>
    <source>
        <strain evidence="3">Acra3RX</strain>
        <tissue evidence="3">Leaf</tissue>
    </source>
</reference>
<dbReference type="GO" id="GO:0031083">
    <property type="term" value="C:BLOC-1 complex"/>
    <property type="evidence" value="ECO:0007669"/>
    <property type="project" value="InterPro"/>
</dbReference>
<name>A0AAE1JG16_9FABA</name>
<sequence>MKFKLATIQYGEKSKSIPKAKGLEASLLQLIQDYSNTSLLLRQQTATRVLDLLVETVNGGVQECYVIEKRIEQEKAWISISDHVASL</sequence>
<evidence type="ECO:0000256" key="1">
    <source>
        <dbReference type="ARBA" id="ARBA00007133"/>
    </source>
</evidence>